<dbReference type="PANTHER" id="PTHR24298:SF453">
    <property type="entry name" value="CYTOCHROME P450 705A22"/>
    <property type="match status" value="1"/>
</dbReference>
<keyword evidence="10 11" id="KW-0472">Membrane</keyword>
<comment type="cofactor">
    <cofactor evidence="1">
        <name>heme</name>
        <dbReference type="ChEBI" id="CHEBI:30413"/>
    </cofactor>
</comment>
<evidence type="ECO:0000256" key="10">
    <source>
        <dbReference type="ARBA" id="ARBA00023136"/>
    </source>
</evidence>
<evidence type="ECO:0000256" key="7">
    <source>
        <dbReference type="ARBA" id="ARBA00022989"/>
    </source>
</evidence>
<keyword evidence="7 11" id="KW-1133">Transmembrane helix</keyword>
<evidence type="ECO:0000256" key="2">
    <source>
        <dbReference type="ARBA" id="ARBA00004167"/>
    </source>
</evidence>
<evidence type="ECO:0000256" key="1">
    <source>
        <dbReference type="ARBA" id="ARBA00001971"/>
    </source>
</evidence>
<proteinExistence type="inferred from homology"/>
<dbReference type="PANTHER" id="PTHR24298">
    <property type="entry name" value="FLAVONOID 3'-MONOOXYGENASE-RELATED"/>
    <property type="match status" value="1"/>
</dbReference>
<keyword evidence="6" id="KW-0479">Metal-binding</keyword>
<evidence type="ECO:0000256" key="3">
    <source>
        <dbReference type="ARBA" id="ARBA00010617"/>
    </source>
</evidence>
<evidence type="ECO:0000256" key="8">
    <source>
        <dbReference type="ARBA" id="ARBA00023002"/>
    </source>
</evidence>
<name>A0ABQ7WY92_BRANA</name>
<dbReference type="Proteomes" id="UP000824890">
    <property type="component" value="Unassembled WGS sequence"/>
</dbReference>
<evidence type="ECO:0000256" key="5">
    <source>
        <dbReference type="ARBA" id="ARBA00022692"/>
    </source>
</evidence>
<evidence type="ECO:0000256" key="6">
    <source>
        <dbReference type="ARBA" id="ARBA00022723"/>
    </source>
</evidence>
<accession>A0ABQ7WY92</accession>
<protein>
    <submittedName>
        <fullName evidence="12">Uncharacterized protein</fullName>
    </submittedName>
</protein>
<dbReference type="Pfam" id="PF00067">
    <property type="entry name" value="p450"/>
    <property type="match status" value="1"/>
</dbReference>
<gene>
    <name evidence="12" type="ORF">HID58_090514</name>
</gene>
<keyword evidence="4" id="KW-0349">Heme</keyword>
<comment type="caution">
    <text evidence="12">The sequence shown here is derived from an EMBL/GenBank/DDBJ whole genome shotgun (WGS) entry which is preliminary data.</text>
</comment>
<dbReference type="InterPro" id="IPR036396">
    <property type="entry name" value="Cyt_P450_sf"/>
</dbReference>
<organism evidence="12 13">
    <name type="scientific">Brassica napus</name>
    <name type="common">Rape</name>
    <dbReference type="NCBI Taxonomy" id="3708"/>
    <lineage>
        <taxon>Eukaryota</taxon>
        <taxon>Viridiplantae</taxon>
        <taxon>Streptophyta</taxon>
        <taxon>Embryophyta</taxon>
        <taxon>Tracheophyta</taxon>
        <taxon>Spermatophyta</taxon>
        <taxon>Magnoliopsida</taxon>
        <taxon>eudicotyledons</taxon>
        <taxon>Gunneridae</taxon>
        <taxon>Pentapetalae</taxon>
        <taxon>rosids</taxon>
        <taxon>malvids</taxon>
        <taxon>Brassicales</taxon>
        <taxon>Brassicaceae</taxon>
        <taxon>Brassiceae</taxon>
        <taxon>Brassica</taxon>
    </lineage>
</organism>
<keyword evidence="5 11" id="KW-0812">Transmembrane</keyword>
<keyword evidence="9" id="KW-0503">Monooxygenase</keyword>
<comment type="similarity">
    <text evidence="3">Belongs to the cytochrome P450 family.</text>
</comment>
<keyword evidence="13" id="KW-1185">Reference proteome</keyword>
<evidence type="ECO:0000256" key="4">
    <source>
        <dbReference type="ARBA" id="ARBA00022617"/>
    </source>
</evidence>
<dbReference type="InterPro" id="IPR051103">
    <property type="entry name" value="Plant_metabolite_P450s"/>
</dbReference>
<evidence type="ECO:0000256" key="11">
    <source>
        <dbReference type="SAM" id="Phobius"/>
    </source>
</evidence>
<keyword evidence="8" id="KW-0560">Oxidoreductase</keyword>
<dbReference type="EMBL" id="JAGKQM010002807">
    <property type="protein sequence ID" value="KAH0845236.1"/>
    <property type="molecule type" value="Genomic_DNA"/>
</dbReference>
<dbReference type="Gene3D" id="1.10.630.10">
    <property type="entry name" value="Cytochrome P450"/>
    <property type="match status" value="2"/>
</dbReference>
<sequence length="362" mass="41532">SQVFTENLFSNYGPFLHLRIFIHPSSSSLQPLWPMRSSELTTSMKKLMVTKLLGPQAQEQSRGIRADEINRFYARKKESVDVGSNESFNNIMCMMSMGRRFSEEDGEAERLKGLVTEWSGLIKRMFLAVLFTAGEIGISLFKNEIMRVSNRCDEMLERVLMGTQRGTRQGSRKDMMDVLLAAYEDKKAEYKITMNHIKAFFVELLLEPLTPLQQQYCGQWLRSSTPQHILKPPLFASRGQGTLRLHPPGPLVPREFQKRVSEGSIYPEKTRLVVNVYDIMRDPDLWKILLIYARELLQNQAKKIRKEKILKYFLLRRRGCPGSALGYIVVGTAIGVIVMEGVILTMAHPLKFTPITRYVPLP</sequence>
<dbReference type="InterPro" id="IPR001128">
    <property type="entry name" value="Cyt_P450"/>
</dbReference>
<dbReference type="SUPFAM" id="SSF48264">
    <property type="entry name" value="Cytochrome P450"/>
    <property type="match status" value="1"/>
</dbReference>
<comment type="subcellular location">
    <subcellularLocation>
        <location evidence="2">Membrane</location>
        <topology evidence="2">Single-pass membrane protein</topology>
    </subcellularLocation>
</comment>
<evidence type="ECO:0000313" key="13">
    <source>
        <dbReference type="Proteomes" id="UP000824890"/>
    </source>
</evidence>
<evidence type="ECO:0000256" key="9">
    <source>
        <dbReference type="ARBA" id="ARBA00023033"/>
    </source>
</evidence>
<evidence type="ECO:0000313" key="12">
    <source>
        <dbReference type="EMBL" id="KAH0845236.1"/>
    </source>
</evidence>
<keyword evidence="4" id="KW-0408">Iron</keyword>
<feature type="non-terminal residue" evidence="12">
    <location>
        <position position="1"/>
    </location>
</feature>
<reference evidence="12 13" key="1">
    <citation type="submission" date="2021-05" db="EMBL/GenBank/DDBJ databases">
        <title>Genome Assembly of Synthetic Allotetraploid Brassica napus Reveals Homoeologous Exchanges between Subgenomes.</title>
        <authorList>
            <person name="Davis J.T."/>
        </authorList>
    </citation>
    <scope>NUCLEOTIDE SEQUENCE [LARGE SCALE GENOMIC DNA]</scope>
    <source>
        <strain evidence="13">cv. Da-Ae</strain>
        <tissue evidence="12">Seedling</tissue>
    </source>
</reference>
<feature type="transmembrane region" description="Helical" evidence="11">
    <location>
        <begin position="324"/>
        <end position="347"/>
    </location>
</feature>